<accession>A0ABU4BDP8</accession>
<gene>
    <name evidence="6" type="ORF">R3P96_13380</name>
</gene>
<dbReference type="RefSeq" id="WP_317564736.1">
    <property type="nucleotide sequence ID" value="NZ_JAWLJX010000003.1"/>
</dbReference>
<comment type="caution">
    <text evidence="6">The sequence shown here is derived from an EMBL/GenBank/DDBJ whole genome shotgun (WGS) entry which is preliminary data.</text>
</comment>
<keyword evidence="2 6" id="KW-0645">Protease</keyword>
<evidence type="ECO:0000313" key="6">
    <source>
        <dbReference type="EMBL" id="MDV6262333.1"/>
    </source>
</evidence>
<evidence type="ECO:0000256" key="2">
    <source>
        <dbReference type="ARBA" id="ARBA00022670"/>
    </source>
</evidence>
<sequence>MKQKKYVERSVNFRSTDDTPGDGRTMIGYGAVFDQVTEINSWEGTFKERVQKGAFKKTLSEHPNPVVQFDHGRDTRVGSVPIAAIEELKEDSAGLFIRAKLFDNPIVEPIRQAIEAQSISGMSFKFRVTADKWVDAKGRRVSGDELERLLSTGTLTRTITEVQLAELGPVVFPAYAGTSVGVRDSDSAPYKLLAAERQLKLLGL</sequence>
<dbReference type="GO" id="GO:0006508">
    <property type="term" value="P:proteolysis"/>
    <property type="evidence" value="ECO:0007669"/>
    <property type="project" value="UniProtKB-KW"/>
</dbReference>
<name>A0ABU4BDP8_9NOCA</name>
<dbReference type="GO" id="GO:0008233">
    <property type="term" value="F:peptidase activity"/>
    <property type="evidence" value="ECO:0007669"/>
    <property type="project" value="UniProtKB-KW"/>
</dbReference>
<keyword evidence="3" id="KW-0378">Hydrolase</keyword>
<evidence type="ECO:0000256" key="1">
    <source>
        <dbReference type="ARBA" id="ARBA00022612"/>
    </source>
</evidence>
<organism evidence="6 7">
    <name type="scientific">Rhodococcoides yunnanense</name>
    <dbReference type="NCBI Taxonomy" id="278209"/>
    <lineage>
        <taxon>Bacteria</taxon>
        <taxon>Bacillati</taxon>
        <taxon>Actinomycetota</taxon>
        <taxon>Actinomycetes</taxon>
        <taxon>Mycobacteriales</taxon>
        <taxon>Nocardiaceae</taxon>
        <taxon>Rhodococcoides</taxon>
    </lineage>
</organism>
<keyword evidence="7" id="KW-1185">Reference proteome</keyword>
<dbReference type="InterPro" id="IPR006433">
    <property type="entry name" value="Prohead_protease"/>
</dbReference>
<evidence type="ECO:0000313" key="7">
    <source>
        <dbReference type="Proteomes" id="UP001185755"/>
    </source>
</evidence>
<proteinExistence type="predicted"/>
<evidence type="ECO:0000256" key="4">
    <source>
        <dbReference type="SAM" id="MobiDB-lite"/>
    </source>
</evidence>
<dbReference type="EMBL" id="JAWLJX010000003">
    <property type="protein sequence ID" value="MDV6262333.1"/>
    <property type="molecule type" value="Genomic_DNA"/>
</dbReference>
<reference evidence="6 7" key="1">
    <citation type="submission" date="2023-10" db="EMBL/GenBank/DDBJ databases">
        <title>Development of a sustainable strategy for remediation of hydrocarbon-contaminated territories based on the waste exchange concept.</title>
        <authorList>
            <person name="Krivoruchko A."/>
        </authorList>
    </citation>
    <scope>NUCLEOTIDE SEQUENCE [LARGE SCALE GENOMIC DNA]</scope>
    <source>
        <strain evidence="6 7">IEGM 1323</strain>
    </source>
</reference>
<evidence type="ECO:0000256" key="3">
    <source>
        <dbReference type="ARBA" id="ARBA00022801"/>
    </source>
</evidence>
<feature type="domain" description="Prohead serine protease" evidence="5">
    <location>
        <begin position="15"/>
        <end position="189"/>
    </location>
</feature>
<dbReference type="Proteomes" id="UP001185755">
    <property type="component" value="Unassembled WGS sequence"/>
</dbReference>
<evidence type="ECO:0000259" key="5">
    <source>
        <dbReference type="Pfam" id="PF04586"/>
    </source>
</evidence>
<feature type="region of interest" description="Disordered" evidence="4">
    <location>
        <begin position="1"/>
        <end position="20"/>
    </location>
</feature>
<dbReference type="InterPro" id="IPR054613">
    <property type="entry name" value="Peptidase_S78_dom"/>
</dbReference>
<dbReference type="NCBIfam" id="TIGR01543">
    <property type="entry name" value="proheadase_HK97"/>
    <property type="match status" value="1"/>
</dbReference>
<keyword evidence="1" id="KW-1188">Viral release from host cell</keyword>
<dbReference type="Pfam" id="PF04586">
    <property type="entry name" value="Peptidase_S78"/>
    <property type="match status" value="1"/>
</dbReference>
<protein>
    <submittedName>
        <fullName evidence="6">HK97 family phage prohead protease</fullName>
    </submittedName>
</protein>